<evidence type="ECO:0000259" key="1">
    <source>
        <dbReference type="Pfam" id="PF01575"/>
    </source>
</evidence>
<gene>
    <name evidence="2" type="ORF">H9931_00210</name>
</gene>
<dbReference type="SUPFAM" id="SSF54637">
    <property type="entry name" value="Thioesterase/thiol ester dehydrase-isomerase"/>
    <property type="match status" value="1"/>
</dbReference>
<dbReference type="Pfam" id="PF01575">
    <property type="entry name" value="MaoC_dehydratas"/>
    <property type="match status" value="1"/>
</dbReference>
<dbReference type="EMBL" id="DWWB01000002">
    <property type="protein sequence ID" value="HJC65132.1"/>
    <property type="molecule type" value="Genomic_DNA"/>
</dbReference>
<evidence type="ECO:0000313" key="3">
    <source>
        <dbReference type="Proteomes" id="UP000823863"/>
    </source>
</evidence>
<reference evidence="2" key="2">
    <citation type="submission" date="2021-04" db="EMBL/GenBank/DDBJ databases">
        <authorList>
            <person name="Gilroy R."/>
        </authorList>
    </citation>
    <scope>NUCLEOTIDE SEQUENCE</scope>
    <source>
        <strain evidence="2">CHK198-12963</strain>
    </source>
</reference>
<proteinExistence type="predicted"/>
<dbReference type="Proteomes" id="UP000823863">
    <property type="component" value="Unassembled WGS sequence"/>
</dbReference>
<accession>A0A9D2PSW7</accession>
<dbReference type="PANTHER" id="PTHR43664:SF1">
    <property type="entry name" value="BETA-METHYLMALYL-COA DEHYDRATASE"/>
    <property type="match status" value="1"/>
</dbReference>
<organism evidence="2 3">
    <name type="scientific">Candidatus Enterocloster excrementigallinarum</name>
    <dbReference type="NCBI Taxonomy" id="2838558"/>
    <lineage>
        <taxon>Bacteria</taxon>
        <taxon>Bacillati</taxon>
        <taxon>Bacillota</taxon>
        <taxon>Clostridia</taxon>
        <taxon>Lachnospirales</taxon>
        <taxon>Lachnospiraceae</taxon>
        <taxon>Enterocloster</taxon>
    </lineage>
</organism>
<dbReference type="InterPro" id="IPR029069">
    <property type="entry name" value="HotDog_dom_sf"/>
</dbReference>
<dbReference type="AlphaFoldDB" id="A0A9D2PSW7"/>
<dbReference type="InterPro" id="IPR052342">
    <property type="entry name" value="MCH/BMMD"/>
</dbReference>
<protein>
    <submittedName>
        <fullName evidence="2">MaoC family dehydratase N-terminal domain-containing protein</fullName>
    </submittedName>
</protein>
<evidence type="ECO:0000313" key="2">
    <source>
        <dbReference type="EMBL" id="HJC65132.1"/>
    </source>
</evidence>
<comment type="caution">
    <text evidence="2">The sequence shown here is derived from an EMBL/GenBank/DDBJ whole genome shotgun (WGS) entry which is preliminary data.</text>
</comment>
<sequence>MKRSFLYLSEFHVGDKFTTLSRTVTETDVVLFAGITGDNNPIHTDQTYAEKLPFKSRIAHGLLGAGIATGLWGRMGLVDGSAIAALSTEWKFVGAIKIGDTIHCEIEVLEVKRSKSKPDRGVLNIQYSIINQEGTVCQVGSMATMLYWEAPEKE</sequence>
<reference evidence="2" key="1">
    <citation type="journal article" date="2021" name="PeerJ">
        <title>Extensive microbial diversity within the chicken gut microbiome revealed by metagenomics and culture.</title>
        <authorList>
            <person name="Gilroy R."/>
            <person name="Ravi A."/>
            <person name="Getino M."/>
            <person name="Pursley I."/>
            <person name="Horton D.L."/>
            <person name="Alikhan N.F."/>
            <person name="Baker D."/>
            <person name="Gharbi K."/>
            <person name="Hall N."/>
            <person name="Watson M."/>
            <person name="Adriaenssens E.M."/>
            <person name="Foster-Nyarko E."/>
            <person name="Jarju S."/>
            <person name="Secka A."/>
            <person name="Antonio M."/>
            <person name="Oren A."/>
            <person name="Chaudhuri R.R."/>
            <person name="La Ragione R."/>
            <person name="Hildebrand F."/>
            <person name="Pallen M.J."/>
        </authorList>
    </citation>
    <scope>NUCLEOTIDE SEQUENCE</scope>
    <source>
        <strain evidence="2">CHK198-12963</strain>
    </source>
</reference>
<dbReference type="Gene3D" id="3.10.129.10">
    <property type="entry name" value="Hotdog Thioesterase"/>
    <property type="match status" value="1"/>
</dbReference>
<dbReference type="PANTHER" id="PTHR43664">
    <property type="entry name" value="MONOAMINE OXIDASE-RELATED"/>
    <property type="match status" value="1"/>
</dbReference>
<feature type="domain" description="MaoC-like" evidence="1">
    <location>
        <begin position="13"/>
        <end position="116"/>
    </location>
</feature>
<dbReference type="InterPro" id="IPR002539">
    <property type="entry name" value="MaoC-like_dom"/>
</dbReference>
<name>A0A9D2PSW7_9FIRM</name>